<evidence type="ECO:0000259" key="3">
    <source>
        <dbReference type="Pfam" id="PF01926"/>
    </source>
</evidence>
<keyword evidence="5" id="KW-1185">Reference proteome</keyword>
<feature type="region of interest" description="Disordered" evidence="1">
    <location>
        <begin position="34"/>
        <end position="60"/>
    </location>
</feature>
<dbReference type="Proteomes" id="UP001213000">
    <property type="component" value="Unassembled WGS sequence"/>
</dbReference>
<dbReference type="InterPro" id="IPR006073">
    <property type="entry name" value="GTP-bd"/>
</dbReference>
<dbReference type="GO" id="GO:0005525">
    <property type="term" value="F:GTP binding"/>
    <property type="evidence" value="ECO:0007669"/>
    <property type="project" value="InterPro"/>
</dbReference>
<evidence type="ECO:0000313" key="4">
    <source>
        <dbReference type="EMBL" id="KAJ3560696.1"/>
    </source>
</evidence>
<name>A0AAD5VKB0_9AGAR</name>
<accession>A0AAD5VKB0</accession>
<evidence type="ECO:0000256" key="2">
    <source>
        <dbReference type="SAM" id="Phobius"/>
    </source>
</evidence>
<dbReference type="SUPFAM" id="SSF52540">
    <property type="entry name" value="P-loop containing nucleoside triphosphate hydrolases"/>
    <property type="match status" value="1"/>
</dbReference>
<dbReference type="EMBL" id="JANIEX010001125">
    <property type="protein sequence ID" value="KAJ3560696.1"/>
    <property type="molecule type" value="Genomic_DNA"/>
</dbReference>
<keyword evidence="2" id="KW-1133">Transmembrane helix</keyword>
<proteinExistence type="predicted"/>
<feature type="transmembrane region" description="Helical" evidence="2">
    <location>
        <begin position="423"/>
        <end position="442"/>
    </location>
</feature>
<dbReference type="CDD" id="cd00882">
    <property type="entry name" value="Ras_like_GTPase"/>
    <property type="match status" value="1"/>
</dbReference>
<dbReference type="AlphaFoldDB" id="A0AAD5VKB0"/>
<keyword evidence="2" id="KW-0472">Membrane</keyword>
<organism evidence="4 5">
    <name type="scientific">Leucocoprinus birnbaumii</name>
    <dbReference type="NCBI Taxonomy" id="56174"/>
    <lineage>
        <taxon>Eukaryota</taxon>
        <taxon>Fungi</taxon>
        <taxon>Dikarya</taxon>
        <taxon>Basidiomycota</taxon>
        <taxon>Agaricomycotina</taxon>
        <taxon>Agaricomycetes</taxon>
        <taxon>Agaricomycetidae</taxon>
        <taxon>Agaricales</taxon>
        <taxon>Agaricineae</taxon>
        <taxon>Agaricaceae</taxon>
        <taxon>Leucocoprinus</taxon>
    </lineage>
</organism>
<reference evidence="4" key="1">
    <citation type="submission" date="2022-07" db="EMBL/GenBank/DDBJ databases">
        <title>Genome Sequence of Leucocoprinus birnbaumii.</title>
        <authorList>
            <person name="Buettner E."/>
        </authorList>
    </citation>
    <scope>NUCLEOTIDE SEQUENCE</scope>
    <source>
        <strain evidence="4">VT141</strain>
    </source>
</reference>
<evidence type="ECO:0000256" key="1">
    <source>
        <dbReference type="SAM" id="MobiDB-lite"/>
    </source>
</evidence>
<dbReference type="InterPro" id="IPR027417">
    <property type="entry name" value="P-loop_NTPase"/>
</dbReference>
<sequence>MRLPKFRCRLCFWKKRRLGSDQAKEKLVKSSTVELQTMSAGEAEQEPVDTHSANPASEADMQSVMNPPIPPGLPSQVEETLMSCPKFRIALIGKSGVGKSSLVQKISNVDPNQVDVSDHRPGEADIEREYKSSVNPRFIIHDSKGFEAGSEANWYLIERFLRRSNEYTDLSRRIHAIWFCIETPRSGARLLQRGDEQLLQLAADLKIPIVAVFTKYDLLETQFLIPGGANRGRAISPEQQAMESFERSVKELQAVSDCKALRISMKDPNLRGMLVNLADVTRKLLHEVEGQLWIPWAAAQQASAQQKVDLSINEGCKSTYIPIPHLDLSADDNASEYWLDLGQSVVFEGQTLIDCVRRIHDDILKVWNFYDPDKILSSLEFFKGMIALAEPPEKETGVRPSTSGQVSALNDLTSVAGATGLSVLAPSVGAIGLSVLAANYLLDKYQRFPSTAKFLAMYIVNLVVVLHGIFMNILPTDPPRALTSDFVFDAWDLHRSDLRTRPLDDIDSISGFSTHPERVIAGEIKKRLGIS</sequence>
<feature type="domain" description="G" evidence="3">
    <location>
        <begin position="88"/>
        <end position="215"/>
    </location>
</feature>
<comment type="caution">
    <text evidence="4">The sequence shown here is derived from an EMBL/GenBank/DDBJ whole genome shotgun (WGS) entry which is preliminary data.</text>
</comment>
<feature type="transmembrane region" description="Helical" evidence="2">
    <location>
        <begin position="454"/>
        <end position="474"/>
    </location>
</feature>
<dbReference type="Pfam" id="PF01926">
    <property type="entry name" value="MMR_HSR1"/>
    <property type="match status" value="1"/>
</dbReference>
<protein>
    <recommendedName>
        <fullName evidence="3">G domain-containing protein</fullName>
    </recommendedName>
</protein>
<evidence type="ECO:0000313" key="5">
    <source>
        <dbReference type="Proteomes" id="UP001213000"/>
    </source>
</evidence>
<dbReference type="Gene3D" id="3.40.50.300">
    <property type="entry name" value="P-loop containing nucleotide triphosphate hydrolases"/>
    <property type="match status" value="1"/>
</dbReference>
<dbReference type="PRINTS" id="PR00449">
    <property type="entry name" value="RASTRNSFRMNG"/>
</dbReference>
<gene>
    <name evidence="4" type="ORF">NP233_g10669</name>
</gene>
<keyword evidence="2" id="KW-0812">Transmembrane</keyword>